<evidence type="ECO:0000256" key="3">
    <source>
        <dbReference type="ARBA" id="ARBA00022825"/>
    </source>
</evidence>
<keyword evidence="11" id="KW-1185">Reference proteome</keyword>
<sequence length="999" mass="101741">MKKFVRVNALASAVGVALLGGMGFSSTVVAAQPALSAQTAAAGGVEVSSVGSYLITFAEPGLLHYSGDVAGLAATAPKTVGTRKLDVNSSASRSYAKHLETQRAVHVTAIENLLGRPLRVSHTYGIVRNGISAALSPDELAKVASAPGVVSVKPVRVFQPDTFRGPTFIGANTIWDGSGVPGGTGTKGQGIKVGIIDTGTNTAHPSFANDETCGFSQANPKLHAFDCNTSSAGVCNGPTPNAQSSGHGVHTSSTAAGNTIDNTADPGPLLPDGVSMSGVAPCAAVYSYRVESANGDLSNAAINAAIESLVADQIDVVNYSIGPGCANGTPWQDEDRDFLDAINGDVFVAASAGNTRTGCVNDPIGRVSHMGPWMLTVAASSQDETFLPRLEVTGPGTPPANVQSIPISPGSTTIVSTTPPLNDYPLRTYPANLSGCTDTGGFPANYFTGSIAVVRRGFQAPGTTACGFIEKVNNAAAAGATMVIVANNQDQIISMDTTGTTTPSFSLDTLAQSDALIAFVSANLGSAPNADTIFADGFDPATNAIGDFKQGVITEGQGDVLGGFSKRGPTPGIYADLTKPDITGPGIDILAAGRVADGNYFLNSGTSMSSPHLAGAAALVRAARPEWSVAQVKSALQTTAKSAGFQEDGTTSWNADQVGSGRVDLSKAAKAGLTLDETYQNFIDANPNGGSIDVKDLNIASVRDMECAATCTWTRKVKNSMSTAGTWNASGTGDGFTLSVTPATFNLAPGAEQELTITATPSGTLTAIKFGEVKLVEASGQSPDQHLSAAVKSGSGTPPDGISLQVDSWNTGGSLGAVGAGAGNYFVWLNRFTPDAADYPFTLDSVQTVFVGNLSGGGVGAVVGETFDIYVYQDDDNDPSNGATLVGSMQNIAVASPLASLQTITLPAGGFELDGPGDVLIAMVYRGTTGGSPASNDRSTSDSGRSWLGDIVDAPPVDPDLAGQNMQLVSDVIAGYTANFVIRGHGVNGEGKQVTLVNP</sequence>
<feature type="active site" description="Charge relay system" evidence="4">
    <location>
        <position position="197"/>
    </location>
</feature>
<dbReference type="PANTHER" id="PTHR10795">
    <property type="entry name" value="PROPROTEIN CONVERTASE SUBTILISIN/KEXIN"/>
    <property type="match status" value="1"/>
</dbReference>
<accession>A0ABV9QW21</accession>
<dbReference type="PRINTS" id="PR00723">
    <property type="entry name" value="SUBTILISIN"/>
</dbReference>
<name>A0ABV9QW21_9GAMM</name>
<dbReference type="SUPFAM" id="SSF52743">
    <property type="entry name" value="Subtilisin-like"/>
    <property type="match status" value="1"/>
</dbReference>
<comment type="similarity">
    <text evidence="4">Belongs to the peptidase S8 family.</text>
</comment>
<evidence type="ECO:0000313" key="10">
    <source>
        <dbReference type="EMBL" id="MFC4821261.1"/>
    </source>
</evidence>
<gene>
    <name evidence="10" type="ORF">ACFO6Q_13065</name>
</gene>
<keyword evidence="3 4" id="KW-0720">Serine protease</keyword>
<dbReference type="InterPro" id="IPR046450">
    <property type="entry name" value="PA_dom_sf"/>
</dbReference>
<comment type="caution">
    <text evidence="10">The sequence shown here is derived from an EMBL/GenBank/DDBJ whole genome shotgun (WGS) entry which is preliminary data.</text>
</comment>
<evidence type="ECO:0000259" key="9">
    <source>
        <dbReference type="Pfam" id="PF05922"/>
    </source>
</evidence>
<protein>
    <submittedName>
        <fullName evidence="10">S8 family serine peptidase</fullName>
    </submittedName>
</protein>
<dbReference type="PROSITE" id="PS51892">
    <property type="entry name" value="SUBTILASE"/>
    <property type="match status" value="1"/>
</dbReference>
<dbReference type="Gene3D" id="3.40.50.200">
    <property type="entry name" value="Peptidase S8/S53 domain"/>
    <property type="match status" value="1"/>
</dbReference>
<dbReference type="InterPro" id="IPR003137">
    <property type="entry name" value="PA_domain"/>
</dbReference>
<dbReference type="EMBL" id="JBHSHD010000010">
    <property type="protein sequence ID" value="MFC4821261.1"/>
    <property type="molecule type" value="Genomic_DNA"/>
</dbReference>
<proteinExistence type="inferred from homology"/>
<keyword evidence="6" id="KW-0732">Signal</keyword>
<feature type="active site" description="Charge relay system" evidence="4">
    <location>
        <position position="607"/>
    </location>
</feature>
<dbReference type="Proteomes" id="UP001595886">
    <property type="component" value="Unassembled WGS sequence"/>
</dbReference>
<organism evidence="10 11">
    <name type="scientific">Dokdonella ginsengisoli</name>
    <dbReference type="NCBI Taxonomy" id="363846"/>
    <lineage>
        <taxon>Bacteria</taxon>
        <taxon>Pseudomonadati</taxon>
        <taxon>Pseudomonadota</taxon>
        <taxon>Gammaproteobacteria</taxon>
        <taxon>Lysobacterales</taxon>
        <taxon>Rhodanobacteraceae</taxon>
        <taxon>Dokdonella</taxon>
    </lineage>
</organism>
<dbReference type="InterPro" id="IPR045051">
    <property type="entry name" value="SBT"/>
</dbReference>
<dbReference type="Pfam" id="PF00082">
    <property type="entry name" value="Peptidase_S8"/>
    <property type="match status" value="1"/>
</dbReference>
<dbReference type="InterPro" id="IPR036852">
    <property type="entry name" value="Peptidase_S8/S53_dom_sf"/>
</dbReference>
<dbReference type="Pfam" id="PF05922">
    <property type="entry name" value="Inhibitor_I9"/>
    <property type="match status" value="1"/>
</dbReference>
<dbReference type="InterPro" id="IPR015500">
    <property type="entry name" value="Peptidase_S8_subtilisin-rel"/>
</dbReference>
<dbReference type="InterPro" id="IPR010259">
    <property type="entry name" value="S8pro/Inhibitor_I9"/>
</dbReference>
<feature type="active site" description="Charge relay system" evidence="4">
    <location>
        <position position="247"/>
    </location>
</feature>
<dbReference type="InterPro" id="IPR000209">
    <property type="entry name" value="Peptidase_S8/S53_dom"/>
</dbReference>
<dbReference type="Pfam" id="PF02225">
    <property type="entry name" value="PA"/>
    <property type="match status" value="1"/>
</dbReference>
<feature type="region of interest" description="Disordered" evidence="5">
    <location>
        <begin position="243"/>
        <end position="262"/>
    </location>
</feature>
<feature type="chain" id="PRO_5046556737" evidence="6">
    <location>
        <begin position="31"/>
        <end position="999"/>
    </location>
</feature>
<evidence type="ECO:0000256" key="1">
    <source>
        <dbReference type="ARBA" id="ARBA00022670"/>
    </source>
</evidence>
<evidence type="ECO:0000256" key="6">
    <source>
        <dbReference type="SAM" id="SignalP"/>
    </source>
</evidence>
<evidence type="ECO:0000256" key="5">
    <source>
        <dbReference type="SAM" id="MobiDB-lite"/>
    </source>
</evidence>
<evidence type="ECO:0000313" key="11">
    <source>
        <dbReference type="Proteomes" id="UP001595886"/>
    </source>
</evidence>
<feature type="domain" description="Peptidase S8/S53" evidence="7">
    <location>
        <begin position="188"/>
        <end position="643"/>
    </location>
</feature>
<feature type="domain" description="Inhibitor I9" evidence="9">
    <location>
        <begin position="89"/>
        <end position="154"/>
    </location>
</feature>
<feature type="signal peptide" evidence="6">
    <location>
        <begin position="1"/>
        <end position="30"/>
    </location>
</feature>
<evidence type="ECO:0000256" key="2">
    <source>
        <dbReference type="ARBA" id="ARBA00022801"/>
    </source>
</evidence>
<dbReference type="RefSeq" id="WP_380021546.1">
    <property type="nucleotide sequence ID" value="NZ_JBHSHD010000010.1"/>
</dbReference>
<evidence type="ECO:0000259" key="7">
    <source>
        <dbReference type="Pfam" id="PF00082"/>
    </source>
</evidence>
<reference evidence="11" key="1">
    <citation type="journal article" date="2019" name="Int. J. Syst. Evol. Microbiol.">
        <title>The Global Catalogue of Microorganisms (GCM) 10K type strain sequencing project: providing services to taxonomists for standard genome sequencing and annotation.</title>
        <authorList>
            <consortium name="The Broad Institute Genomics Platform"/>
            <consortium name="The Broad Institute Genome Sequencing Center for Infectious Disease"/>
            <person name="Wu L."/>
            <person name="Ma J."/>
        </authorList>
    </citation>
    <scope>NUCLEOTIDE SEQUENCE [LARGE SCALE GENOMIC DNA]</scope>
    <source>
        <strain evidence="11">CCUG 30340</strain>
    </source>
</reference>
<dbReference type="Gene3D" id="3.50.30.30">
    <property type="match status" value="1"/>
</dbReference>
<keyword evidence="1 4" id="KW-0645">Protease</keyword>
<dbReference type="SUPFAM" id="SSF52025">
    <property type="entry name" value="PA domain"/>
    <property type="match status" value="1"/>
</dbReference>
<evidence type="ECO:0000256" key="4">
    <source>
        <dbReference type="PROSITE-ProRule" id="PRU01240"/>
    </source>
</evidence>
<feature type="domain" description="PA" evidence="8">
    <location>
        <begin position="432"/>
        <end position="502"/>
    </location>
</feature>
<keyword evidence="2 4" id="KW-0378">Hydrolase</keyword>
<evidence type="ECO:0000259" key="8">
    <source>
        <dbReference type="Pfam" id="PF02225"/>
    </source>
</evidence>